<gene>
    <name evidence="4" type="ORF">jhhlp_004709</name>
</gene>
<sequence>MYCLQRSRPSAAWNFINSASHMIQALGLQQKVPADIEEPEEKAQKRSLFRTIYMTEKKLSLRLGSSSTFRDQDITLTRLGFCLGRTGPRLDQHGEWPDIRRHLNPGALMQPPHIRTPRARALAAELKTAMQHVQDIHVSLSRLPIWDHEVTSSQSSLEPMPTVDRPQDHYGASKRQVLGLDYHGIARLSDRFTGLACLRSSIGASPRGSHRGPHFVKNASMPPEIRSKNTTGASP</sequence>
<dbReference type="GO" id="GO:0003700">
    <property type="term" value="F:DNA-binding transcription factor activity"/>
    <property type="evidence" value="ECO:0007669"/>
    <property type="project" value="InterPro"/>
</dbReference>
<keyword evidence="1" id="KW-0539">Nucleus</keyword>
<keyword evidence="5" id="KW-1185">Reference proteome</keyword>
<dbReference type="InParanoid" id="A0A2N3N8E2"/>
<dbReference type="OrthoDB" id="103819at2759"/>
<name>A0A2N3N8E2_9PEZI</name>
<dbReference type="AlphaFoldDB" id="A0A2N3N8E2"/>
<feature type="region of interest" description="Disordered" evidence="2">
    <location>
        <begin position="202"/>
        <end position="235"/>
    </location>
</feature>
<dbReference type="Pfam" id="PF04082">
    <property type="entry name" value="Fungal_trans"/>
    <property type="match status" value="1"/>
</dbReference>
<dbReference type="VEuPathDB" id="FungiDB:jhhlp_004709"/>
<evidence type="ECO:0000313" key="4">
    <source>
        <dbReference type="EMBL" id="PKS08657.1"/>
    </source>
</evidence>
<evidence type="ECO:0000256" key="1">
    <source>
        <dbReference type="ARBA" id="ARBA00023242"/>
    </source>
</evidence>
<evidence type="ECO:0000256" key="2">
    <source>
        <dbReference type="SAM" id="MobiDB-lite"/>
    </source>
</evidence>
<dbReference type="GO" id="GO:0006351">
    <property type="term" value="P:DNA-templated transcription"/>
    <property type="evidence" value="ECO:0007669"/>
    <property type="project" value="InterPro"/>
</dbReference>
<dbReference type="SMART" id="SM00906">
    <property type="entry name" value="Fungal_trans"/>
    <property type="match status" value="1"/>
</dbReference>
<accession>A0A2N3N8E2</accession>
<dbReference type="GO" id="GO:0008270">
    <property type="term" value="F:zinc ion binding"/>
    <property type="evidence" value="ECO:0007669"/>
    <property type="project" value="InterPro"/>
</dbReference>
<dbReference type="GO" id="GO:0003677">
    <property type="term" value="F:DNA binding"/>
    <property type="evidence" value="ECO:0007669"/>
    <property type="project" value="InterPro"/>
</dbReference>
<evidence type="ECO:0000259" key="3">
    <source>
        <dbReference type="SMART" id="SM00906"/>
    </source>
</evidence>
<proteinExistence type="predicted"/>
<dbReference type="PANTHER" id="PTHR46910">
    <property type="entry name" value="TRANSCRIPTION FACTOR PDR1"/>
    <property type="match status" value="1"/>
</dbReference>
<dbReference type="CDD" id="cd12148">
    <property type="entry name" value="fungal_TF_MHR"/>
    <property type="match status" value="1"/>
</dbReference>
<organism evidence="4 5">
    <name type="scientific">Lomentospora prolificans</name>
    <dbReference type="NCBI Taxonomy" id="41688"/>
    <lineage>
        <taxon>Eukaryota</taxon>
        <taxon>Fungi</taxon>
        <taxon>Dikarya</taxon>
        <taxon>Ascomycota</taxon>
        <taxon>Pezizomycotina</taxon>
        <taxon>Sordariomycetes</taxon>
        <taxon>Hypocreomycetidae</taxon>
        <taxon>Microascales</taxon>
        <taxon>Microascaceae</taxon>
        <taxon>Lomentospora</taxon>
    </lineage>
</organism>
<dbReference type="InterPro" id="IPR050987">
    <property type="entry name" value="AtrR-like"/>
</dbReference>
<comment type="caution">
    <text evidence="4">The sequence shown here is derived from an EMBL/GenBank/DDBJ whole genome shotgun (WGS) entry which is preliminary data.</text>
</comment>
<evidence type="ECO:0000313" key="5">
    <source>
        <dbReference type="Proteomes" id="UP000233524"/>
    </source>
</evidence>
<protein>
    <recommendedName>
        <fullName evidence="3">Xylanolytic transcriptional activator regulatory domain-containing protein</fullName>
    </recommendedName>
</protein>
<dbReference type="EMBL" id="NLAX01000094">
    <property type="protein sequence ID" value="PKS08657.1"/>
    <property type="molecule type" value="Genomic_DNA"/>
</dbReference>
<feature type="domain" description="Xylanolytic transcriptional activator regulatory" evidence="3">
    <location>
        <begin position="12"/>
        <end position="86"/>
    </location>
</feature>
<dbReference type="PANTHER" id="PTHR46910:SF5">
    <property type="entry name" value="ZN(II)2CYS6 TRANSCRIPTION FACTOR (EUROFUNG)"/>
    <property type="match status" value="1"/>
</dbReference>
<dbReference type="InterPro" id="IPR007219">
    <property type="entry name" value="XnlR_reg_dom"/>
</dbReference>
<reference evidence="4 5" key="1">
    <citation type="journal article" date="2017" name="G3 (Bethesda)">
        <title>First Draft Genome Sequence of the Pathogenic Fungus Lomentospora prolificans (Formerly Scedosporium prolificans).</title>
        <authorList>
            <person name="Luo R."/>
            <person name="Zimin A."/>
            <person name="Workman R."/>
            <person name="Fan Y."/>
            <person name="Pertea G."/>
            <person name="Grossman N."/>
            <person name="Wear M.P."/>
            <person name="Jia B."/>
            <person name="Miller H."/>
            <person name="Casadevall A."/>
            <person name="Timp W."/>
            <person name="Zhang S.X."/>
            <person name="Salzberg S.L."/>
        </authorList>
    </citation>
    <scope>NUCLEOTIDE SEQUENCE [LARGE SCALE GENOMIC DNA]</scope>
    <source>
        <strain evidence="4 5">JHH-5317</strain>
    </source>
</reference>
<dbReference type="Proteomes" id="UP000233524">
    <property type="component" value="Unassembled WGS sequence"/>
</dbReference>
<dbReference type="STRING" id="41688.A0A2N3N8E2"/>